<evidence type="ECO:0000313" key="2">
    <source>
        <dbReference type="EMBL" id="OQR66993.1"/>
    </source>
</evidence>
<feature type="region of interest" description="Disordered" evidence="1">
    <location>
        <begin position="81"/>
        <end position="222"/>
    </location>
</feature>
<accession>A0A1V9X0N3</accession>
<feature type="compositionally biased region" description="Pro residues" evidence="1">
    <location>
        <begin position="81"/>
        <end position="91"/>
    </location>
</feature>
<evidence type="ECO:0000313" key="3">
    <source>
        <dbReference type="Proteomes" id="UP000192247"/>
    </source>
</evidence>
<feature type="non-terminal residue" evidence="2">
    <location>
        <position position="1"/>
    </location>
</feature>
<dbReference type="Proteomes" id="UP000192247">
    <property type="component" value="Unassembled WGS sequence"/>
</dbReference>
<gene>
    <name evidence="2" type="ORF">BIW11_04871</name>
</gene>
<feature type="compositionally biased region" description="Polar residues" evidence="1">
    <location>
        <begin position="164"/>
        <end position="173"/>
    </location>
</feature>
<keyword evidence="3" id="KW-1185">Reference proteome</keyword>
<evidence type="ECO:0000256" key="1">
    <source>
        <dbReference type="SAM" id="MobiDB-lite"/>
    </source>
</evidence>
<proteinExistence type="predicted"/>
<feature type="compositionally biased region" description="Polar residues" evidence="1">
    <location>
        <begin position="184"/>
        <end position="194"/>
    </location>
</feature>
<feature type="compositionally biased region" description="Polar residues" evidence="1">
    <location>
        <begin position="201"/>
        <end position="215"/>
    </location>
</feature>
<dbReference type="AlphaFoldDB" id="A0A1V9X0N3"/>
<name>A0A1V9X0N3_9ACAR</name>
<sequence>AGAPSSPQRSFEFLTAVILNYLSLIETCSRNSSTIKAKLGVIVHRLAVLQHSGNLQTPLQCCLANGPGYGSCPPSVATVPTPVPSHGPPHQPQSDAALRDICPPCGDIGQAGQLPQHPPHPQTPYWVHHYPQPLMNPGHLPTQGYPRQPTGSQTNAPQGYPRQPTGSQTNAPQAVNPPMGGPTPHQTSLPNSASAPYCHNGPTTSPGGTDSQSAQPAPMGNQHFCTQLPHPHVPYVQAPLGQAGHHIRPHFSSGPPCYTDPWRAAGYPPVAFNIAGASPTAGHPPGGGFYPASDFYFCQPTTAGIYAMPSAGVLSSAIPATVSYAQPHPGHHRTHLHAGE</sequence>
<dbReference type="EMBL" id="MNPL01030323">
    <property type="protein sequence ID" value="OQR66993.1"/>
    <property type="molecule type" value="Genomic_DNA"/>
</dbReference>
<protein>
    <submittedName>
        <fullName evidence="2">Uncharacterized protein</fullName>
    </submittedName>
</protein>
<reference evidence="2 3" key="1">
    <citation type="journal article" date="2017" name="Gigascience">
        <title>Draft genome of the honey bee ectoparasitic mite, Tropilaelaps mercedesae, is shaped by the parasitic life history.</title>
        <authorList>
            <person name="Dong X."/>
            <person name="Armstrong S.D."/>
            <person name="Xia D."/>
            <person name="Makepeace B.L."/>
            <person name="Darby A.C."/>
            <person name="Kadowaki T."/>
        </authorList>
    </citation>
    <scope>NUCLEOTIDE SEQUENCE [LARGE SCALE GENOMIC DNA]</scope>
    <source>
        <strain evidence="2">Wuxi-XJTLU</strain>
    </source>
</reference>
<comment type="caution">
    <text evidence="2">The sequence shown here is derived from an EMBL/GenBank/DDBJ whole genome shotgun (WGS) entry which is preliminary data.</text>
</comment>
<dbReference type="InParanoid" id="A0A1V9X0N3"/>
<organism evidence="2 3">
    <name type="scientific">Tropilaelaps mercedesae</name>
    <dbReference type="NCBI Taxonomy" id="418985"/>
    <lineage>
        <taxon>Eukaryota</taxon>
        <taxon>Metazoa</taxon>
        <taxon>Ecdysozoa</taxon>
        <taxon>Arthropoda</taxon>
        <taxon>Chelicerata</taxon>
        <taxon>Arachnida</taxon>
        <taxon>Acari</taxon>
        <taxon>Parasitiformes</taxon>
        <taxon>Mesostigmata</taxon>
        <taxon>Gamasina</taxon>
        <taxon>Dermanyssoidea</taxon>
        <taxon>Laelapidae</taxon>
        <taxon>Tropilaelaps</taxon>
    </lineage>
</organism>